<evidence type="ECO:0000313" key="2">
    <source>
        <dbReference type="EMBL" id="CAB04365.1"/>
    </source>
</evidence>
<dbReference type="InterPro" id="IPR053220">
    <property type="entry name" value="Nematode_rcpt-like_serp_H"/>
</dbReference>
<evidence type="ECO:0000313" key="3">
    <source>
        <dbReference type="Proteomes" id="UP000001940"/>
    </source>
</evidence>
<dbReference type="EMBL" id="BX284605">
    <property type="protein sequence ID" value="CAB04365.1"/>
    <property type="molecule type" value="Genomic_DNA"/>
</dbReference>
<dbReference type="PIR" id="T22014">
    <property type="entry name" value="T22014"/>
</dbReference>
<dbReference type="Pfam" id="PF10318">
    <property type="entry name" value="7TM_GPCR_Srh"/>
    <property type="match status" value="1"/>
</dbReference>
<feature type="transmembrane region" description="Helical" evidence="1">
    <location>
        <begin position="233"/>
        <end position="263"/>
    </location>
</feature>
<feature type="transmembrane region" description="Helical" evidence="1">
    <location>
        <begin position="96"/>
        <end position="116"/>
    </location>
</feature>
<sequence>MWPDSRSSLPLDTYYAGILHILTCIEIPLHTFGAYLIVAKTPKKMRMVKASMLMLHFSGAIVDFYLSFISIPVLTLPVCSGYPLGFSLVLGIPTSVQVYIGVSCMGVIGVTILVFFENRYFQLINGSSGRRSWKRKLYVLCNYAFSATFIAPAFLDIPSEEQGRTYTFEKIPSIPIDVPSRPGYFVLLIDNPTYSICVSLLVIIVCPQIGIVVLFIFRFIVNTKSHSRATQRLLLHFFIAMCIQLSIPFLVIFLPAAFIVYAIQYDYYNQAANNLAMATMAFHGVCTTLTMIIVHTPYRNATLSILHLKSEKSAKIVNDSNIVWKTNKGLQMT</sequence>
<dbReference type="RefSeq" id="NP_507348.1">
    <property type="nucleotide sequence ID" value="NM_074947.1"/>
</dbReference>
<keyword evidence="1" id="KW-1133">Transmembrane helix</keyword>
<reference evidence="2 3" key="1">
    <citation type="journal article" date="1998" name="Science">
        <title>Genome sequence of the nematode C. elegans: a platform for investigating biology.</title>
        <authorList>
            <consortium name="The C. elegans sequencing consortium"/>
            <person name="Sulson J.E."/>
            <person name="Waterston R."/>
        </authorList>
    </citation>
    <scope>NUCLEOTIDE SEQUENCE [LARGE SCALE GENOMIC DNA]</scope>
    <source>
        <strain evidence="2 3">Bristol N2</strain>
    </source>
</reference>
<dbReference type="KEGG" id="cel:CELE_F40D4.1"/>
<feature type="transmembrane region" description="Helical" evidence="1">
    <location>
        <begin position="275"/>
        <end position="294"/>
    </location>
</feature>
<keyword evidence="3" id="KW-1185">Reference proteome</keyword>
<protein>
    <submittedName>
        <fullName evidence="2">Serpentine Receptor, class H</fullName>
    </submittedName>
</protein>
<dbReference type="InParanoid" id="Q9XV29"/>
<organism evidence="2 3">
    <name type="scientific">Caenorhabditis elegans</name>
    <dbReference type="NCBI Taxonomy" id="6239"/>
    <lineage>
        <taxon>Eukaryota</taxon>
        <taxon>Metazoa</taxon>
        <taxon>Ecdysozoa</taxon>
        <taxon>Nematoda</taxon>
        <taxon>Chromadorea</taxon>
        <taxon>Rhabditida</taxon>
        <taxon>Rhabditina</taxon>
        <taxon>Rhabditomorpha</taxon>
        <taxon>Rhabditoidea</taxon>
        <taxon>Rhabditidae</taxon>
        <taxon>Peloderinae</taxon>
        <taxon>Caenorhabditis</taxon>
    </lineage>
</organism>
<dbReference type="UCSC" id="F40D4.1">
    <property type="organism name" value="c. elegans"/>
</dbReference>
<dbReference type="PaxDb" id="6239-F40D4.1"/>
<dbReference type="PANTHER" id="PTHR22941">
    <property type="entry name" value="SERPENTINE RECEPTOR"/>
    <property type="match status" value="1"/>
</dbReference>
<dbReference type="PANTHER" id="PTHR22941:SF36">
    <property type="entry name" value="SERPENTINE RECEPTOR, CLASS H"/>
    <property type="match status" value="1"/>
</dbReference>
<feature type="transmembrane region" description="Helical" evidence="1">
    <location>
        <begin position="193"/>
        <end position="221"/>
    </location>
</feature>
<dbReference type="InterPro" id="IPR019422">
    <property type="entry name" value="7TM_GPCR_serpentine_rcpt_Srh"/>
</dbReference>
<name>Q9XV29_CAEEL</name>
<dbReference type="HOGENOM" id="CLU_042960_1_0_1"/>
<dbReference type="SUPFAM" id="SSF81321">
    <property type="entry name" value="Family A G protein-coupled receptor-like"/>
    <property type="match status" value="1"/>
</dbReference>
<evidence type="ECO:0000313" key="4">
    <source>
        <dbReference type="WormBase" id="F40D4.1"/>
    </source>
</evidence>
<feature type="transmembrane region" description="Helical" evidence="1">
    <location>
        <begin position="14"/>
        <end position="38"/>
    </location>
</feature>
<proteinExistence type="predicted"/>
<dbReference type="FunCoup" id="Q9XV29">
    <property type="interactions" value="83"/>
</dbReference>
<dbReference type="SMR" id="Q9XV29"/>
<dbReference type="eggNOG" id="ENOG502SY7B">
    <property type="taxonomic scope" value="Eukaryota"/>
</dbReference>
<gene>
    <name evidence="2 4" type="primary">srh-174</name>
    <name evidence="2" type="ORF">CELE_F40D4.1</name>
    <name evidence="4" type="ORF">F40D4.1</name>
</gene>
<feature type="transmembrane region" description="Helical" evidence="1">
    <location>
        <begin position="137"/>
        <end position="155"/>
    </location>
</feature>
<keyword evidence="1" id="KW-0812">Transmembrane</keyword>
<dbReference type="AlphaFoldDB" id="Q9XV29"/>
<feature type="transmembrane region" description="Helical" evidence="1">
    <location>
        <begin position="50"/>
        <end position="76"/>
    </location>
</feature>
<keyword evidence="1" id="KW-0472">Membrane</keyword>
<evidence type="ECO:0000256" key="1">
    <source>
        <dbReference type="SAM" id="Phobius"/>
    </source>
</evidence>
<dbReference type="AGR" id="WB:WBGene00005390"/>
<dbReference type="WormBase" id="F40D4.1">
    <property type="protein sequence ID" value="CE19835"/>
    <property type="gene ID" value="WBGene00005390"/>
    <property type="gene designation" value="srh-174"/>
</dbReference>
<keyword evidence="2" id="KW-0675">Receptor</keyword>
<dbReference type="Proteomes" id="UP000001940">
    <property type="component" value="Chromosome V"/>
</dbReference>
<dbReference type="PhylomeDB" id="Q9XV29"/>
<accession>Q9XV29</accession>
<dbReference type="GeneID" id="185519"/>
<dbReference type="STRING" id="6239.F40D4.1.1"/>
<dbReference type="CTD" id="185519"/>